<dbReference type="InterPro" id="IPR005273">
    <property type="entry name" value="Ura-DNA_glyco_family4"/>
</dbReference>
<comment type="caution">
    <text evidence="14">The sequence shown here is derived from an EMBL/GenBank/DDBJ whole genome shotgun (WGS) entry which is preliminary data.</text>
</comment>
<dbReference type="PANTHER" id="PTHR33693">
    <property type="entry name" value="TYPE-5 URACIL-DNA GLYCOSYLASE"/>
    <property type="match status" value="1"/>
</dbReference>
<keyword evidence="7" id="KW-0227">DNA damage</keyword>
<feature type="compositionally biased region" description="Low complexity" evidence="12">
    <location>
        <begin position="92"/>
        <end position="107"/>
    </location>
</feature>
<keyword evidence="5" id="KW-0004">4Fe-4S</keyword>
<dbReference type="EC" id="3.2.2.27" evidence="3"/>
<keyword evidence="10" id="KW-0411">Iron-sulfur</keyword>
<sequence length="323" mass="34511">MITPPPAVLTHRHMEALLEFLQGAGVDAFLDLDPVDRFAQSEQDARRAPMPPAGPRTPMGQTGHQFGHQTAPQVAALSGRGTGQGTPPPLNLPSLTASPAAPMAPASGPGPGQAVIPGEEAVRSAREAARSAATLEELKACLAAFRGCNLQLTAKSLVFSDGNPAARLMFVGEAPGSEEDATGVPFVGRSGKLLDRMLGAIGLDRTSVYIANVVPWRPPGNRTPTPQETEICRPFIARQIELVDPDVLVFLGAASAKALTGATDGIRKMRGRWMQYDTGRRKIRALATYHPAYLLRSPLEKRLAWRDFLTLRQVVAGDNHPVE</sequence>
<evidence type="ECO:0000256" key="11">
    <source>
        <dbReference type="ARBA" id="ARBA00023204"/>
    </source>
</evidence>
<keyword evidence="11" id="KW-0234">DNA repair</keyword>
<name>A0A7X5F508_9HYPH</name>
<dbReference type="SMART" id="SM00986">
    <property type="entry name" value="UDG"/>
    <property type="match status" value="1"/>
</dbReference>
<proteinExistence type="inferred from homology"/>
<dbReference type="InterPro" id="IPR005122">
    <property type="entry name" value="Uracil-DNA_glycosylase-like"/>
</dbReference>
<dbReference type="InterPro" id="IPR051536">
    <property type="entry name" value="UDG_Type-4/5"/>
</dbReference>
<evidence type="ECO:0000256" key="10">
    <source>
        <dbReference type="ARBA" id="ARBA00023014"/>
    </source>
</evidence>
<reference evidence="15" key="1">
    <citation type="submission" date="2020-01" db="EMBL/GenBank/DDBJ databases">
        <authorList>
            <person name="Fang Y."/>
            <person name="Sun R."/>
            <person name="Nie L."/>
            <person name="He J."/>
            <person name="Hao L."/>
            <person name="Wang L."/>
            <person name="Su S."/>
            <person name="Lv E."/>
            <person name="Zhang Z."/>
            <person name="Xie R."/>
            <person name="Liu H."/>
        </authorList>
    </citation>
    <scope>NUCLEOTIDE SEQUENCE [LARGE SCALE GENOMIC DNA]</scope>
    <source>
        <strain evidence="15">XCT-53</strain>
    </source>
</reference>
<evidence type="ECO:0000256" key="4">
    <source>
        <dbReference type="ARBA" id="ARBA00019403"/>
    </source>
</evidence>
<evidence type="ECO:0000313" key="15">
    <source>
        <dbReference type="Proteomes" id="UP000586722"/>
    </source>
</evidence>
<dbReference type="Pfam" id="PF03167">
    <property type="entry name" value="UDG"/>
    <property type="match status" value="1"/>
</dbReference>
<dbReference type="EMBL" id="JAABLQ010000001">
    <property type="protein sequence ID" value="NBN78910.1"/>
    <property type="molecule type" value="Genomic_DNA"/>
</dbReference>
<comment type="similarity">
    <text evidence="2">Belongs to the uracil-DNA glycosylase (UDG) superfamily. Type 4 (UDGa) family.</text>
</comment>
<keyword evidence="9" id="KW-0408">Iron</keyword>
<dbReference type="Gene3D" id="3.40.470.10">
    <property type="entry name" value="Uracil-DNA glycosylase-like domain"/>
    <property type="match status" value="1"/>
</dbReference>
<accession>A0A7X5F508</accession>
<evidence type="ECO:0000259" key="13">
    <source>
        <dbReference type="SMART" id="SM00986"/>
    </source>
</evidence>
<evidence type="ECO:0000256" key="6">
    <source>
        <dbReference type="ARBA" id="ARBA00022723"/>
    </source>
</evidence>
<dbReference type="RefSeq" id="WP_161708727.1">
    <property type="nucleotide sequence ID" value="NZ_JAABLQ010000001.1"/>
</dbReference>
<feature type="domain" description="Uracil-DNA glycosylase-like" evidence="13">
    <location>
        <begin position="159"/>
        <end position="309"/>
    </location>
</feature>
<evidence type="ECO:0000256" key="7">
    <source>
        <dbReference type="ARBA" id="ARBA00022763"/>
    </source>
</evidence>
<comment type="catalytic activity">
    <reaction evidence="1">
        <text>Hydrolyzes single-stranded DNA or mismatched double-stranded DNA and polynucleotides, releasing free uracil.</text>
        <dbReference type="EC" id="3.2.2.27"/>
    </reaction>
</comment>
<protein>
    <recommendedName>
        <fullName evidence="4">Type-4 uracil-DNA glycosylase</fullName>
        <ecNumber evidence="3">3.2.2.27</ecNumber>
    </recommendedName>
</protein>
<keyword evidence="8" id="KW-0378">Hydrolase</keyword>
<keyword evidence="15" id="KW-1185">Reference proteome</keyword>
<dbReference type="Proteomes" id="UP000586722">
    <property type="component" value="Unassembled WGS sequence"/>
</dbReference>
<keyword evidence="6" id="KW-0479">Metal-binding</keyword>
<dbReference type="GO" id="GO:0006281">
    <property type="term" value="P:DNA repair"/>
    <property type="evidence" value="ECO:0007669"/>
    <property type="project" value="UniProtKB-KW"/>
</dbReference>
<organism evidence="14 15">
    <name type="scientific">Pannonibacter tanglangensis</name>
    <dbReference type="NCBI Taxonomy" id="2750084"/>
    <lineage>
        <taxon>Bacteria</taxon>
        <taxon>Pseudomonadati</taxon>
        <taxon>Pseudomonadota</taxon>
        <taxon>Alphaproteobacteria</taxon>
        <taxon>Hyphomicrobiales</taxon>
        <taxon>Stappiaceae</taxon>
        <taxon>Pannonibacter</taxon>
    </lineage>
</organism>
<dbReference type="SMART" id="SM00987">
    <property type="entry name" value="UreE_C"/>
    <property type="match status" value="1"/>
</dbReference>
<dbReference type="SUPFAM" id="SSF52141">
    <property type="entry name" value="Uracil-DNA glycosylase-like"/>
    <property type="match status" value="1"/>
</dbReference>
<evidence type="ECO:0000313" key="14">
    <source>
        <dbReference type="EMBL" id="NBN78910.1"/>
    </source>
</evidence>
<gene>
    <name evidence="14" type="ORF">GWI72_11595</name>
</gene>
<dbReference type="GO" id="GO:0051539">
    <property type="term" value="F:4 iron, 4 sulfur cluster binding"/>
    <property type="evidence" value="ECO:0007669"/>
    <property type="project" value="UniProtKB-KW"/>
</dbReference>
<evidence type="ECO:0000256" key="2">
    <source>
        <dbReference type="ARBA" id="ARBA00006521"/>
    </source>
</evidence>
<evidence type="ECO:0000256" key="3">
    <source>
        <dbReference type="ARBA" id="ARBA00012030"/>
    </source>
</evidence>
<evidence type="ECO:0000256" key="1">
    <source>
        <dbReference type="ARBA" id="ARBA00001400"/>
    </source>
</evidence>
<evidence type="ECO:0000256" key="8">
    <source>
        <dbReference type="ARBA" id="ARBA00022801"/>
    </source>
</evidence>
<dbReference type="GO" id="GO:0046872">
    <property type="term" value="F:metal ion binding"/>
    <property type="evidence" value="ECO:0007669"/>
    <property type="project" value="UniProtKB-KW"/>
</dbReference>
<dbReference type="CDD" id="cd10030">
    <property type="entry name" value="UDG-F4_TTUDGA_SPO1dp_like"/>
    <property type="match status" value="1"/>
</dbReference>
<feature type="compositionally biased region" description="Polar residues" evidence="12">
    <location>
        <begin position="62"/>
        <end position="72"/>
    </location>
</feature>
<feature type="region of interest" description="Disordered" evidence="12">
    <location>
        <begin position="41"/>
        <end position="112"/>
    </location>
</feature>
<dbReference type="NCBIfam" id="TIGR00758">
    <property type="entry name" value="UDG_fam4"/>
    <property type="match status" value="1"/>
</dbReference>
<dbReference type="GO" id="GO:0004844">
    <property type="term" value="F:uracil DNA N-glycosylase activity"/>
    <property type="evidence" value="ECO:0007669"/>
    <property type="project" value="UniProtKB-EC"/>
</dbReference>
<dbReference type="PANTHER" id="PTHR33693:SF1">
    <property type="entry name" value="TYPE-4 URACIL-DNA GLYCOSYLASE"/>
    <property type="match status" value="1"/>
</dbReference>
<dbReference type="InterPro" id="IPR036895">
    <property type="entry name" value="Uracil-DNA_glycosylase-like_sf"/>
</dbReference>
<evidence type="ECO:0000256" key="12">
    <source>
        <dbReference type="SAM" id="MobiDB-lite"/>
    </source>
</evidence>
<evidence type="ECO:0000256" key="5">
    <source>
        <dbReference type="ARBA" id="ARBA00022485"/>
    </source>
</evidence>
<evidence type="ECO:0000256" key="9">
    <source>
        <dbReference type="ARBA" id="ARBA00023004"/>
    </source>
</evidence>
<dbReference type="AlphaFoldDB" id="A0A7X5F508"/>